<feature type="non-terminal residue" evidence="3">
    <location>
        <position position="799"/>
    </location>
</feature>
<protein>
    <submittedName>
        <fullName evidence="3">Uncharacterized protein</fullName>
    </submittedName>
</protein>
<feature type="signal peptide" evidence="2">
    <location>
        <begin position="1"/>
        <end position="18"/>
    </location>
</feature>
<feature type="compositionally biased region" description="Low complexity" evidence="1">
    <location>
        <begin position="652"/>
        <end position="674"/>
    </location>
</feature>
<dbReference type="Proteomes" id="UP000673691">
    <property type="component" value="Unassembled WGS sequence"/>
</dbReference>
<feature type="compositionally biased region" description="Low complexity" evidence="1">
    <location>
        <begin position="697"/>
        <end position="711"/>
    </location>
</feature>
<feature type="region of interest" description="Disordered" evidence="1">
    <location>
        <begin position="509"/>
        <end position="799"/>
    </location>
</feature>
<feature type="compositionally biased region" description="Acidic residues" evidence="1">
    <location>
        <begin position="509"/>
        <end position="520"/>
    </location>
</feature>
<name>A0A8H7ZQY4_9FUNG</name>
<evidence type="ECO:0000313" key="4">
    <source>
        <dbReference type="Proteomes" id="UP000673691"/>
    </source>
</evidence>
<dbReference type="EMBL" id="JAEFCI010009124">
    <property type="protein sequence ID" value="KAG5458008.1"/>
    <property type="molecule type" value="Genomic_DNA"/>
</dbReference>
<sequence>MRSALLFCLAAVVATAVAAPSPCGPDCSSSPEVLPDDPPAAAAACYAGPEVDAERWAHARMGNHRAGEELADRPPLRTAAGLEVRFDGPGDAVLGDFAHTGCRNGATLRKLEVWGGDDDDAAGVRLTFRDGEEFAAGVPRGCYTSRDFAEGERVTLHRQSRDGRRAAFAAVPAADPAFRLGGDIGPYDVHPRFDLPLPHAGLICGVSGTDGPGGLAALDFHFAPRAEFSHIVIDRSSFTPDQVTVTDHQPDINTINLEREPVPAERSLHTRAYTYKVDSGLGYWAETSVRVTDPPEGHPGEGAAPFDVDYRTFQGTREFALEAPPETIKFEIPPRSECVVRVKERVANAFHARWTGTETYYFEDGRTYSIKTGGTLRGFDVMARKTAEDCFPVGLVHSWHEKSHDWEEQCVAAKCSKDGDCCGDLECIGGRCKSGVLIPPAEPPLELVHPGHVHTWLRQCAGARCKADSDCCGDMVCNKSAKTCVSPFLPYHLPPLVPEPEVPIYHEEVVEEEEEEEEDAVPPTSLTTTMMPSPRSRRVADPRPLTTTMPSPRSRRVADPKPLATTMPSPRSLRAASPRSLATSMKPRPRSRCAADPRPLTTTMPTPRSLRAASPRSLTTGMKPRPKRRRVADPRPLTTTMPSPRSRRAADPRSLPTTMPSPRSLRAARPRSLATGMKPRPRRRRVADPRPLTTTMPSPRSLRAASPRSLATSMKPRPRSRRAADPRSLTMKLSPRSHRAASPRFLTTSTKPSRRSRRAADPRSLTVTMPSPRSLRAARQRSLTTVMKPSPRSLRAASP</sequence>
<evidence type="ECO:0000256" key="2">
    <source>
        <dbReference type="SAM" id="SignalP"/>
    </source>
</evidence>
<keyword evidence="4" id="KW-1185">Reference proteome</keyword>
<feature type="compositionally biased region" description="Low complexity" evidence="1">
    <location>
        <begin position="597"/>
        <end position="611"/>
    </location>
</feature>
<organism evidence="3 4">
    <name type="scientific">Olpidium bornovanus</name>
    <dbReference type="NCBI Taxonomy" id="278681"/>
    <lineage>
        <taxon>Eukaryota</taxon>
        <taxon>Fungi</taxon>
        <taxon>Fungi incertae sedis</taxon>
        <taxon>Olpidiomycota</taxon>
        <taxon>Olpidiomycotina</taxon>
        <taxon>Olpidiomycetes</taxon>
        <taxon>Olpidiales</taxon>
        <taxon>Olpidiaceae</taxon>
        <taxon>Olpidium</taxon>
    </lineage>
</organism>
<feature type="compositionally biased region" description="Low complexity" evidence="1">
    <location>
        <begin position="521"/>
        <end position="534"/>
    </location>
</feature>
<evidence type="ECO:0000256" key="1">
    <source>
        <dbReference type="SAM" id="MobiDB-lite"/>
    </source>
</evidence>
<proteinExistence type="predicted"/>
<reference evidence="3 4" key="1">
    <citation type="journal article" name="Sci. Rep.">
        <title>Genome-scale phylogenetic analyses confirm Olpidium as the closest living zoosporic fungus to the non-flagellated, terrestrial fungi.</title>
        <authorList>
            <person name="Chang Y."/>
            <person name="Rochon D."/>
            <person name="Sekimoto S."/>
            <person name="Wang Y."/>
            <person name="Chovatia M."/>
            <person name="Sandor L."/>
            <person name="Salamov A."/>
            <person name="Grigoriev I.V."/>
            <person name="Stajich J.E."/>
            <person name="Spatafora J.W."/>
        </authorList>
    </citation>
    <scope>NUCLEOTIDE SEQUENCE [LARGE SCALE GENOMIC DNA]</scope>
    <source>
        <strain evidence="3">S191</strain>
    </source>
</reference>
<keyword evidence="2" id="KW-0732">Signal</keyword>
<gene>
    <name evidence="3" type="ORF">BJ554DRAFT_1857</name>
</gene>
<accession>A0A8H7ZQY4</accession>
<dbReference type="OrthoDB" id="4756206at2759"/>
<evidence type="ECO:0000313" key="3">
    <source>
        <dbReference type="EMBL" id="KAG5458008.1"/>
    </source>
</evidence>
<comment type="caution">
    <text evidence="3">The sequence shown here is derived from an EMBL/GenBank/DDBJ whole genome shotgun (WGS) entry which is preliminary data.</text>
</comment>
<feature type="compositionally biased region" description="Low complexity" evidence="1">
    <location>
        <begin position="568"/>
        <end position="582"/>
    </location>
</feature>
<dbReference type="AlphaFoldDB" id="A0A8H7ZQY4"/>
<feature type="chain" id="PRO_5034742632" evidence="2">
    <location>
        <begin position="19"/>
        <end position="799"/>
    </location>
</feature>